<dbReference type="OrthoDB" id="9766909at2"/>
<dbReference type="InterPro" id="IPR023346">
    <property type="entry name" value="Lysozyme-like_dom_sf"/>
</dbReference>
<dbReference type="GO" id="GO:0008360">
    <property type="term" value="P:regulation of cell shape"/>
    <property type="evidence" value="ECO:0007669"/>
    <property type="project" value="UniProtKB-KW"/>
</dbReference>
<evidence type="ECO:0000256" key="8">
    <source>
        <dbReference type="ARBA" id="ARBA00022989"/>
    </source>
</evidence>
<dbReference type="EMBL" id="QJVC01000020">
    <property type="protein sequence ID" value="PYI37584.1"/>
    <property type="molecule type" value="Genomic_DNA"/>
</dbReference>
<name>A0A2V5ITP8_9MICC</name>
<sequence length="225" mass="24391">MLQNNGPVVYQYVSLDHVSRYMIASTIAHEDQLLGARKGAFDYDDFKNRIQAFADGEADPSGSTIPQQLAKNIFFSADQNAVRKGLEAVVATEFSYTLSDQRIMELYLNYAQFGPTIYGICAATWYYFNTPPSAMTEYQAAQLAGILPFPATVARDVNGGIRATPEILREANERVPWLIAGLGGWEAAVATIGIHDSASDHASTRGASNGCSTMPKDVAKLLAGK</sequence>
<evidence type="ECO:0000259" key="11">
    <source>
        <dbReference type="Pfam" id="PF00912"/>
    </source>
</evidence>
<dbReference type="AlphaFoldDB" id="A0A2V5ITP8"/>
<dbReference type="InterPro" id="IPR001264">
    <property type="entry name" value="Glyco_trans_51"/>
</dbReference>
<dbReference type="InterPro" id="IPR036950">
    <property type="entry name" value="PBP_transglycosylase"/>
</dbReference>
<accession>A0A2V5ITP8</accession>
<protein>
    <submittedName>
        <fullName evidence="12">Glycosyl transferase</fullName>
    </submittedName>
</protein>
<evidence type="ECO:0000256" key="3">
    <source>
        <dbReference type="ARBA" id="ARBA00022676"/>
    </source>
</evidence>
<dbReference type="GO" id="GO:0016763">
    <property type="term" value="F:pentosyltransferase activity"/>
    <property type="evidence" value="ECO:0007669"/>
    <property type="project" value="InterPro"/>
</dbReference>
<evidence type="ECO:0000256" key="10">
    <source>
        <dbReference type="ARBA" id="ARBA00023316"/>
    </source>
</evidence>
<keyword evidence="8" id="KW-1133">Transmembrane helix</keyword>
<evidence type="ECO:0000256" key="5">
    <source>
        <dbReference type="ARBA" id="ARBA00022692"/>
    </source>
</evidence>
<keyword evidence="6" id="KW-0133">Cell shape</keyword>
<keyword evidence="7" id="KW-0573">Peptidoglycan synthesis</keyword>
<dbReference type="SUPFAM" id="SSF53955">
    <property type="entry name" value="Lysozyme-like"/>
    <property type="match status" value="1"/>
</dbReference>
<keyword evidence="9" id="KW-0472">Membrane</keyword>
<dbReference type="InterPro" id="IPR011812">
    <property type="entry name" value="Pep_trsgly"/>
</dbReference>
<keyword evidence="3" id="KW-0328">Glycosyltransferase</keyword>
<evidence type="ECO:0000256" key="4">
    <source>
        <dbReference type="ARBA" id="ARBA00022679"/>
    </source>
</evidence>
<evidence type="ECO:0000256" key="7">
    <source>
        <dbReference type="ARBA" id="ARBA00022984"/>
    </source>
</evidence>
<dbReference type="GO" id="GO:0009274">
    <property type="term" value="C:peptidoglycan-based cell wall"/>
    <property type="evidence" value="ECO:0007669"/>
    <property type="project" value="InterPro"/>
</dbReference>
<dbReference type="Pfam" id="PF00912">
    <property type="entry name" value="Transgly"/>
    <property type="match status" value="1"/>
</dbReference>
<organism evidence="12 13">
    <name type="scientific">Arthrobacter psychrolactophilus</name>
    <dbReference type="NCBI Taxonomy" id="92442"/>
    <lineage>
        <taxon>Bacteria</taxon>
        <taxon>Bacillati</taxon>
        <taxon>Actinomycetota</taxon>
        <taxon>Actinomycetes</taxon>
        <taxon>Micrococcales</taxon>
        <taxon>Micrococcaceae</taxon>
        <taxon>Arthrobacter</taxon>
    </lineage>
</organism>
<evidence type="ECO:0000256" key="6">
    <source>
        <dbReference type="ARBA" id="ARBA00022960"/>
    </source>
</evidence>
<reference evidence="12 13" key="1">
    <citation type="submission" date="2018-05" db="EMBL/GenBank/DDBJ databases">
        <title>Genetic diversity of glacier-inhabiting Cryobacterium bacteria in China and description of Cryobacterium mengkeensis sp. nov. and Arthrobacter glacialis sp. nov.</title>
        <authorList>
            <person name="Liu Q."/>
            <person name="Xin Y.-H."/>
        </authorList>
    </citation>
    <scope>NUCLEOTIDE SEQUENCE [LARGE SCALE GENOMIC DNA]</scope>
    <source>
        <strain evidence="12 13">B7</strain>
    </source>
</reference>
<evidence type="ECO:0000313" key="12">
    <source>
        <dbReference type="EMBL" id="PYI37584.1"/>
    </source>
</evidence>
<dbReference type="PANTHER" id="PTHR30400">
    <property type="entry name" value="MONOFUNCTIONAL BIOSYNTHETIC PEPTIDOGLYCAN TRANSGLYCOSYLASE"/>
    <property type="match status" value="1"/>
</dbReference>
<feature type="domain" description="Glycosyl transferase family 51" evidence="11">
    <location>
        <begin position="11"/>
        <end position="155"/>
    </location>
</feature>
<comment type="caution">
    <text evidence="12">The sequence shown here is derived from an EMBL/GenBank/DDBJ whole genome shotgun (WGS) entry which is preliminary data.</text>
</comment>
<keyword evidence="10" id="KW-0961">Cell wall biogenesis/degradation</keyword>
<keyword evidence="13" id="KW-1185">Reference proteome</keyword>
<proteinExistence type="predicted"/>
<keyword evidence="4 12" id="KW-0808">Transferase</keyword>
<dbReference type="Proteomes" id="UP000247980">
    <property type="component" value="Unassembled WGS sequence"/>
</dbReference>
<evidence type="ECO:0000313" key="13">
    <source>
        <dbReference type="Proteomes" id="UP000247980"/>
    </source>
</evidence>
<dbReference type="PANTHER" id="PTHR30400:SF0">
    <property type="entry name" value="BIOSYNTHETIC PEPTIDOGLYCAN TRANSGLYCOSYLASE"/>
    <property type="match status" value="1"/>
</dbReference>
<keyword evidence="2" id="KW-0997">Cell inner membrane</keyword>
<keyword evidence="5" id="KW-0812">Transmembrane</keyword>
<dbReference type="GO" id="GO:0071555">
    <property type="term" value="P:cell wall organization"/>
    <property type="evidence" value="ECO:0007669"/>
    <property type="project" value="UniProtKB-KW"/>
</dbReference>
<evidence type="ECO:0000256" key="1">
    <source>
        <dbReference type="ARBA" id="ARBA00022475"/>
    </source>
</evidence>
<dbReference type="GO" id="GO:0009252">
    <property type="term" value="P:peptidoglycan biosynthetic process"/>
    <property type="evidence" value="ECO:0007669"/>
    <property type="project" value="UniProtKB-KW"/>
</dbReference>
<dbReference type="Gene3D" id="1.10.3810.10">
    <property type="entry name" value="Biosynthetic peptidoglycan transglycosylase-like"/>
    <property type="match status" value="1"/>
</dbReference>
<keyword evidence="1" id="KW-1003">Cell membrane</keyword>
<evidence type="ECO:0000256" key="2">
    <source>
        <dbReference type="ARBA" id="ARBA00022519"/>
    </source>
</evidence>
<dbReference type="GO" id="GO:0016020">
    <property type="term" value="C:membrane"/>
    <property type="evidence" value="ECO:0007669"/>
    <property type="project" value="InterPro"/>
</dbReference>
<evidence type="ECO:0000256" key="9">
    <source>
        <dbReference type="ARBA" id="ARBA00023136"/>
    </source>
</evidence>
<gene>
    <name evidence="12" type="ORF">CVS30_14780</name>
</gene>